<dbReference type="NCBIfam" id="TIGR00355">
    <property type="entry name" value="purH"/>
    <property type="match status" value="1"/>
</dbReference>
<dbReference type="FunFam" id="3.40.50.1380:FF:000001">
    <property type="entry name" value="Bifunctional purine biosynthesis protein PurH"/>
    <property type="match status" value="1"/>
</dbReference>
<dbReference type="Gene3D" id="3.40.140.20">
    <property type="match status" value="2"/>
</dbReference>
<dbReference type="Gene3D" id="3.40.50.1380">
    <property type="entry name" value="Methylglyoxal synthase-like domain"/>
    <property type="match status" value="1"/>
</dbReference>
<comment type="domain">
    <text evidence="10">The IMP cyclohydrolase activity resides in the N-terminal region.</text>
</comment>
<accession>A0A316TY09</accession>
<evidence type="ECO:0000313" key="12">
    <source>
        <dbReference type="EMBL" id="PWN04636.1"/>
    </source>
</evidence>
<dbReference type="EC" id="2.1.2.3" evidence="10"/>
<evidence type="ECO:0000256" key="2">
    <source>
        <dbReference type="ARBA" id="ARBA00004954"/>
    </source>
</evidence>
<dbReference type="SMART" id="SM00851">
    <property type="entry name" value="MGS"/>
    <property type="match status" value="1"/>
</dbReference>
<dbReference type="CDD" id="cd01421">
    <property type="entry name" value="IMPCH"/>
    <property type="match status" value="1"/>
</dbReference>
<dbReference type="NCBIfam" id="NF002049">
    <property type="entry name" value="PRK00881.1"/>
    <property type="match status" value="1"/>
</dbReference>
<dbReference type="Proteomes" id="UP000245507">
    <property type="component" value="Unassembled WGS sequence"/>
</dbReference>
<reference evidence="12 13" key="1">
    <citation type="submission" date="2018-05" db="EMBL/GenBank/DDBJ databases">
        <title>Nocardioides silvaticus genome.</title>
        <authorList>
            <person name="Li C."/>
            <person name="Wang G."/>
        </authorList>
    </citation>
    <scope>NUCLEOTIDE SEQUENCE [LARGE SCALE GENOMIC DNA]</scope>
    <source>
        <strain evidence="12 13">CCTCC AB 2018079</strain>
    </source>
</reference>
<dbReference type="FunFam" id="3.40.140.20:FF:000001">
    <property type="entry name" value="Bifunctional purine biosynthesis protein PurH"/>
    <property type="match status" value="1"/>
</dbReference>
<dbReference type="AlphaFoldDB" id="A0A316TY09"/>
<evidence type="ECO:0000313" key="13">
    <source>
        <dbReference type="Proteomes" id="UP000245507"/>
    </source>
</evidence>
<evidence type="ECO:0000256" key="10">
    <source>
        <dbReference type="HAMAP-Rule" id="MF_00139"/>
    </source>
</evidence>
<dbReference type="Pfam" id="PF01808">
    <property type="entry name" value="AICARFT_IMPCHas"/>
    <property type="match status" value="1"/>
</dbReference>
<dbReference type="GO" id="GO:0005829">
    <property type="term" value="C:cytosol"/>
    <property type="evidence" value="ECO:0007669"/>
    <property type="project" value="TreeGrafter"/>
</dbReference>
<evidence type="ECO:0000256" key="9">
    <source>
        <dbReference type="ARBA" id="ARBA00050687"/>
    </source>
</evidence>
<keyword evidence="5 10" id="KW-0658">Purine biosynthesis</keyword>
<evidence type="ECO:0000256" key="7">
    <source>
        <dbReference type="ARBA" id="ARBA00023268"/>
    </source>
</evidence>
<comment type="similarity">
    <text evidence="3 10">Belongs to the PurH family.</text>
</comment>
<dbReference type="SUPFAM" id="SSF52335">
    <property type="entry name" value="Methylglyoxal synthase-like"/>
    <property type="match status" value="1"/>
</dbReference>
<comment type="pathway">
    <text evidence="1 10">Purine metabolism; IMP biosynthesis via de novo pathway; IMP from 5-formamido-1-(5-phospho-D-ribosyl)imidazole-4-carboxamide: step 1/1.</text>
</comment>
<dbReference type="GO" id="GO:0003937">
    <property type="term" value="F:IMP cyclohydrolase activity"/>
    <property type="evidence" value="ECO:0007669"/>
    <property type="project" value="UniProtKB-UniRule"/>
</dbReference>
<dbReference type="SMART" id="SM00798">
    <property type="entry name" value="AICARFT_IMPCHas"/>
    <property type="match status" value="1"/>
</dbReference>
<dbReference type="InterPro" id="IPR024051">
    <property type="entry name" value="AICAR_Tfase_dup_dom_sf"/>
</dbReference>
<dbReference type="SUPFAM" id="SSF53927">
    <property type="entry name" value="Cytidine deaminase-like"/>
    <property type="match status" value="1"/>
</dbReference>
<dbReference type="Pfam" id="PF02142">
    <property type="entry name" value="MGS"/>
    <property type="match status" value="1"/>
</dbReference>
<dbReference type="InterPro" id="IPR011607">
    <property type="entry name" value="MGS-like_dom"/>
</dbReference>
<evidence type="ECO:0000256" key="3">
    <source>
        <dbReference type="ARBA" id="ARBA00007667"/>
    </source>
</evidence>
<dbReference type="EMBL" id="QGDD01000001">
    <property type="protein sequence ID" value="PWN04636.1"/>
    <property type="molecule type" value="Genomic_DNA"/>
</dbReference>
<dbReference type="GO" id="GO:0006189">
    <property type="term" value="P:'de novo' IMP biosynthetic process"/>
    <property type="evidence" value="ECO:0007669"/>
    <property type="project" value="UniProtKB-UniRule"/>
</dbReference>
<proteinExistence type="inferred from homology"/>
<comment type="caution">
    <text evidence="12">The sequence shown here is derived from an EMBL/GenBank/DDBJ whole genome shotgun (WGS) entry which is preliminary data.</text>
</comment>
<dbReference type="InterPro" id="IPR002695">
    <property type="entry name" value="PurH-like"/>
</dbReference>
<dbReference type="RefSeq" id="WP_109692140.1">
    <property type="nucleotide sequence ID" value="NZ_QGDD01000001.1"/>
</dbReference>
<keyword evidence="4 10" id="KW-0808">Transferase</keyword>
<evidence type="ECO:0000256" key="6">
    <source>
        <dbReference type="ARBA" id="ARBA00022801"/>
    </source>
</evidence>
<protein>
    <recommendedName>
        <fullName evidence="10">Bifunctional purine biosynthesis protein PurH</fullName>
    </recommendedName>
    <domain>
        <recommendedName>
            <fullName evidence="10">Phosphoribosylaminoimidazolecarboxamide formyltransferase</fullName>
            <ecNumber evidence="10">2.1.2.3</ecNumber>
        </recommendedName>
        <alternativeName>
            <fullName evidence="10">AICAR transformylase</fullName>
        </alternativeName>
    </domain>
    <domain>
        <recommendedName>
            <fullName evidence="10">IMP cyclohydrolase</fullName>
            <ecNumber evidence="10">3.5.4.10</ecNumber>
        </recommendedName>
        <alternativeName>
            <fullName evidence="10">ATIC</fullName>
        </alternativeName>
        <alternativeName>
            <fullName evidence="10">IMP synthase</fullName>
        </alternativeName>
        <alternativeName>
            <fullName evidence="10">Inosinicase</fullName>
        </alternativeName>
    </domain>
</protein>
<comment type="catalytic activity">
    <reaction evidence="8 10">
        <text>(6R)-10-formyltetrahydrofolate + 5-amino-1-(5-phospho-beta-D-ribosyl)imidazole-4-carboxamide = 5-formamido-1-(5-phospho-D-ribosyl)imidazole-4-carboxamide + (6S)-5,6,7,8-tetrahydrofolate</text>
        <dbReference type="Rhea" id="RHEA:22192"/>
        <dbReference type="ChEBI" id="CHEBI:57453"/>
        <dbReference type="ChEBI" id="CHEBI:58467"/>
        <dbReference type="ChEBI" id="CHEBI:58475"/>
        <dbReference type="ChEBI" id="CHEBI:195366"/>
        <dbReference type="EC" id="2.1.2.3"/>
    </reaction>
</comment>
<dbReference type="InterPro" id="IPR036914">
    <property type="entry name" value="MGS-like_dom_sf"/>
</dbReference>
<dbReference type="EC" id="3.5.4.10" evidence="10"/>
<dbReference type="HAMAP" id="MF_00139">
    <property type="entry name" value="PurH"/>
    <property type="match status" value="1"/>
</dbReference>
<dbReference type="GO" id="GO:0004643">
    <property type="term" value="F:phosphoribosylaminoimidazolecarboxamide formyltransferase activity"/>
    <property type="evidence" value="ECO:0007669"/>
    <property type="project" value="UniProtKB-UniRule"/>
</dbReference>
<feature type="domain" description="MGS-like" evidence="11">
    <location>
        <begin position="1"/>
        <end position="149"/>
    </location>
</feature>
<keyword evidence="7 10" id="KW-0511">Multifunctional enzyme</keyword>
<dbReference type="PANTHER" id="PTHR11692">
    <property type="entry name" value="BIFUNCTIONAL PURINE BIOSYNTHESIS PROTEIN PURH"/>
    <property type="match status" value="1"/>
</dbReference>
<name>A0A316TY09_9ACTN</name>
<comment type="catalytic activity">
    <reaction evidence="9 10">
        <text>IMP + H2O = 5-formamido-1-(5-phospho-D-ribosyl)imidazole-4-carboxamide</text>
        <dbReference type="Rhea" id="RHEA:18445"/>
        <dbReference type="ChEBI" id="CHEBI:15377"/>
        <dbReference type="ChEBI" id="CHEBI:58053"/>
        <dbReference type="ChEBI" id="CHEBI:58467"/>
        <dbReference type="EC" id="3.5.4.10"/>
    </reaction>
</comment>
<evidence type="ECO:0000256" key="1">
    <source>
        <dbReference type="ARBA" id="ARBA00004844"/>
    </source>
</evidence>
<dbReference type="PANTHER" id="PTHR11692:SF0">
    <property type="entry name" value="BIFUNCTIONAL PURINE BIOSYNTHESIS PROTEIN ATIC"/>
    <property type="match status" value="1"/>
</dbReference>
<comment type="pathway">
    <text evidence="2 10">Purine metabolism; IMP biosynthesis via de novo pathway; 5-formamido-1-(5-phospho-D-ribosyl)imidazole-4-carboxamide from 5-amino-1-(5-phospho-D-ribosyl)imidazole-4-carboxamide (10-formyl THF route): step 1/1.</text>
</comment>
<evidence type="ECO:0000259" key="11">
    <source>
        <dbReference type="PROSITE" id="PS51855"/>
    </source>
</evidence>
<dbReference type="InterPro" id="IPR016193">
    <property type="entry name" value="Cytidine_deaminase-like"/>
</dbReference>
<dbReference type="PROSITE" id="PS51855">
    <property type="entry name" value="MGS"/>
    <property type="match status" value="1"/>
</dbReference>
<dbReference type="PIRSF" id="PIRSF000414">
    <property type="entry name" value="AICARFT_IMPCHas"/>
    <property type="match status" value="1"/>
</dbReference>
<evidence type="ECO:0000256" key="8">
    <source>
        <dbReference type="ARBA" id="ARBA00050488"/>
    </source>
</evidence>
<evidence type="ECO:0000256" key="5">
    <source>
        <dbReference type="ARBA" id="ARBA00022755"/>
    </source>
</evidence>
<dbReference type="UniPathway" id="UPA00074">
    <property type="reaction ID" value="UER00133"/>
</dbReference>
<organism evidence="12 13">
    <name type="scientific">Nocardioides silvaticus</name>
    <dbReference type="NCBI Taxonomy" id="2201891"/>
    <lineage>
        <taxon>Bacteria</taxon>
        <taxon>Bacillati</taxon>
        <taxon>Actinomycetota</taxon>
        <taxon>Actinomycetes</taxon>
        <taxon>Propionibacteriales</taxon>
        <taxon>Nocardioidaceae</taxon>
        <taxon>Nocardioides</taxon>
    </lineage>
</organism>
<gene>
    <name evidence="10 12" type="primary">purH</name>
    <name evidence="12" type="ORF">DJ010_03160</name>
</gene>
<evidence type="ECO:0000256" key="4">
    <source>
        <dbReference type="ARBA" id="ARBA00022679"/>
    </source>
</evidence>
<keyword evidence="13" id="KW-1185">Reference proteome</keyword>
<sequence length="526" mass="55159">MTDRIEIKRALVSVYDKTGLDALVRGLAEAGVELVSTGGSAALIESLGLAVTKVEDLTGFPECLDGRVKTLHPRVHAGILADRRLPEHVAQLEELEVAPFDLVVVNLYPFTDTVMSGASVQECIEKIDIGGPSMVRAAAKNHASVAIVTDGADYGRALEAARAGGFTLPEREALAAKAFVHTATYDVHVASWMGNVLTDTSDGSGFPAWVGATWDKSAVLRYGENPHQPAALYRSGFGPGGLAAAEQLHGKEMSYNNYVDTDAARRAAYDHGEQPTVAIIKHANPCGIAVGADVAEAHRRAHQCDPVSAFGGVIATNVPVSVEMARQVAEVFTEVIVAPAYDEGAVEVLQARKNIRILLAEPPSGAGAEMRPISGGLLMQHTDTFQAEGDDPSGWTLATGETADESTLADLAFAWRAVRAAKSNAILLAADGAAVGIGMGQVNRVDSCRLAVERANTLADGVERARGAVAASDAFFPFADGAQVLIDAGVRAIIQPGGSVRDEETIAACEAAGVTMYFTGTRHFAH</sequence>
<dbReference type="OrthoDB" id="9802065at2"/>
<keyword evidence="6 10" id="KW-0378">Hydrolase</keyword>